<sequence>MFKSPQIQYFSLPNTYISYIHQNPISTHGLEKLNQTCKYFFANQKVLIFSELAAVYRNGSIRSNKFKKREVLDLLKVDAKFWFSGQLFLYSFTCRLDRIFKCTVEYLKLYDTTLMFNEFEKLTAENTVIDFRSYNDSCIEYSDGTIVSIDVLLSMLPNVRHFEYYNNKEIYTGETLQKMNSINFNYILTNFSIRIANPADSFDPKLMCDFCDKNSSTSSLFNICLDSPNADKLVKEISIHKTPKLKGISTNTCHQVLSVR</sequence>
<evidence type="ECO:0000313" key="2">
    <source>
        <dbReference type="WBParaSite" id="PS1159_v2.g19866.t1"/>
    </source>
</evidence>
<name>A0AC35FQV2_9BILA</name>
<dbReference type="Proteomes" id="UP000887580">
    <property type="component" value="Unplaced"/>
</dbReference>
<organism evidence="1 2">
    <name type="scientific">Panagrolaimus sp. PS1159</name>
    <dbReference type="NCBI Taxonomy" id="55785"/>
    <lineage>
        <taxon>Eukaryota</taxon>
        <taxon>Metazoa</taxon>
        <taxon>Ecdysozoa</taxon>
        <taxon>Nematoda</taxon>
        <taxon>Chromadorea</taxon>
        <taxon>Rhabditida</taxon>
        <taxon>Tylenchina</taxon>
        <taxon>Panagrolaimomorpha</taxon>
        <taxon>Panagrolaimoidea</taxon>
        <taxon>Panagrolaimidae</taxon>
        <taxon>Panagrolaimus</taxon>
    </lineage>
</organism>
<protein>
    <submittedName>
        <fullName evidence="2">Uncharacterized protein</fullName>
    </submittedName>
</protein>
<dbReference type="WBParaSite" id="PS1159_v2.g19866.t1">
    <property type="protein sequence ID" value="PS1159_v2.g19866.t1"/>
    <property type="gene ID" value="PS1159_v2.g19866"/>
</dbReference>
<evidence type="ECO:0000313" key="1">
    <source>
        <dbReference type="Proteomes" id="UP000887580"/>
    </source>
</evidence>
<accession>A0AC35FQV2</accession>
<reference evidence="2" key="1">
    <citation type="submission" date="2022-11" db="UniProtKB">
        <authorList>
            <consortium name="WormBaseParasite"/>
        </authorList>
    </citation>
    <scope>IDENTIFICATION</scope>
</reference>
<proteinExistence type="predicted"/>